<accession>A0AC60QJC4</accession>
<protein>
    <submittedName>
        <fullName evidence="1">Uncharacterized protein</fullName>
    </submittedName>
</protein>
<organism evidence="1 2">
    <name type="scientific">Ixodes persulcatus</name>
    <name type="common">Taiga tick</name>
    <dbReference type="NCBI Taxonomy" id="34615"/>
    <lineage>
        <taxon>Eukaryota</taxon>
        <taxon>Metazoa</taxon>
        <taxon>Ecdysozoa</taxon>
        <taxon>Arthropoda</taxon>
        <taxon>Chelicerata</taxon>
        <taxon>Arachnida</taxon>
        <taxon>Acari</taxon>
        <taxon>Parasitiformes</taxon>
        <taxon>Ixodida</taxon>
        <taxon>Ixodoidea</taxon>
        <taxon>Ixodidae</taxon>
        <taxon>Ixodinae</taxon>
        <taxon>Ixodes</taxon>
    </lineage>
</organism>
<gene>
    <name evidence="1" type="ORF">HPB47_019306</name>
</gene>
<evidence type="ECO:0000313" key="2">
    <source>
        <dbReference type="Proteomes" id="UP000805193"/>
    </source>
</evidence>
<reference evidence="1 2" key="1">
    <citation type="journal article" date="2020" name="Cell">
        <title>Large-Scale Comparative Analyses of Tick Genomes Elucidate Their Genetic Diversity and Vector Capacities.</title>
        <authorList>
            <consortium name="Tick Genome and Microbiome Consortium (TIGMIC)"/>
            <person name="Jia N."/>
            <person name="Wang J."/>
            <person name="Shi W."/>
            <person name="Du L."/>
            <person name="Sun Y."/>
            <person name="Zhan W."/>
            <person name="Jiang J.F."/>
            <person name="Wang Q."/>
            <person name="Zhang B."/>
            <person name="Ji P."/>
            <person name="Bell-Sakyi L."/>
            <person name="Cui X.M."/>
            <person name="Yuan T.T."/>
            <person name="Jiang B.G."/>
            <person name="Yang W.F."/>
            <person name="Lam T.T."/>
            <person name="Chang Q.C."/>
            <person name="Ding S.J."/>
            <person name="Wang X.J."/>
            <person name="Zhu J.G."/>
            <person name="Ruan X.D."/>
            <person name="Zhao L."/>
            <person name="Wei J.T."/>
            <person name="Ye R.Z."/>
            <person name="Que T.C."/>
            <person name="Du C.H."/>
            <person name="Zhou Y.H."/>
            <person name="Cheng J.X."/>
            <person name="Dai P.F."/>
            <person name="Guo W.B."/>
            <person name="Han X.H."/>
            <person name="Huang E.J."/>
            <person name="Li L.F."/>
            <person name="Wei W."/>
            <person name="Gao Y.C."/>
            <person name="Liu J.Z."/>
            <person name="Shao H.Z."/>
            <person name="Wang X."/>
            <person name="Wang C.C."/>
            <person name="Yang T.C."/>
            <person name="Huo Q.B."/>
            <person name="Li W."/>
            <person name="Chen H.Y."/>
            <person name="Chen S.E."/>
            <person name="Zhou L.G."/>
            <person name="Ni X.B."/>
            <person name="Tian J.H."/>
            <person name="Sheng Y."/>
            <person name="Liu T."/>
            <person name="Pan Y.S."/>
            <person name="Xia L.Y."/>
            <person name="Li J."/>
            <person name="Zhao F."/>
            <person name="Cao W.C."/>
        </authorList>
    </citation>
    <scope>NUCLEOTIDE SEQUENCE [LARGE SCALE GENOMIC DNA]</scope>
    <source>
        <strain evidence="1">Iper-2018</strain>
    </source>
</reference>
<proteinExistence type="predicted"/>
<comment type="caution">
    <text evidence="1">The sequence shown here is derived from an EMBL/GenBank/DDBJ whole genome shotgun (WGS) entry which is preliminary data.</text>
</comment>
<evidence type="ECO:0000313" key="1">
    <source>
        <dbReference type="EMBL" id="KAG0434171.1"/>
    </source>
</evidence>
<keyword evidence="2" id="KW-1185">Reference proteome</keyword>
<dbReference type="Proteomes" id="UP000805193">
    <property type="component" value="Unassembled WGS sequence"/>
</dbReference>
<name>A0AC60QJC4_IXOPE</name>
<dbReference type="EMBL" id="JABSTQ010008699">
    <property type="protein sequence ID" value="KAG0434171.1"/>
    <property type="molecule type" value="Genomic_DNA"/>
</dbReference>
<sequence>MKFCCNRTSASRSSGKRVSVFSKEVDDALFKLLERGAVSNTLLSEEALRIASQLQLGNFVPSSQYLKRWKQRFNVSMRQATNISQKVSEECADAAKAFRSALGCLRSRHEYTLHNMANMDQTMVRMDTAANRTNKLAGASTVRIANTGCARQGFTVALAACASGHKLPAFVILKEQEILEWLERIWGPNVDDVRQLLVLDQEPIHKTQAAKDTIQERGTNLVYVPAGCTSLPQPGDVFWNKPFKASLRSTWEAFMRKEEKTAEETCESFPGRTCSSSSTRRGLPSQKKPWHIRSEAAASQTRSTIRGGRSPRAARWHLHRRPRDETLLN</sequence>